<dbReference type="PRINTS" id="PR00412">
    <property type="entry name" value="EPOXHYDRLASE"/>
</dbReference>
<feature type="domain" description="AB hydrolase-1" evidence="1">
    <location>
        <begin position="21"/>
        <end position="118"/>
    </location>
</feature>
<organism evidence="2 3">
    <name type="scientific">Neobacillus rhizosphaerae</name>
    <dbReference type="NCBI Taxonomy" id="2880965"/>
    <lineage>
        <taxon>Bacteria</taxon>
        <taxon>Bacillati</taxon>
        <taxon>Bacillota</taxon>
        <taxon>Bacilli</taxon>
        <taxon>Bacillales</taxon>
        <taxon>Bacillaceae</taxon>
        <taxon>Neobacillus</taxon>
    </lineage>
</organism>
<dbReference type="EMBL" id="CALBWS010000017">
    <property type="protein sequence ID" value="CAH2715512.1"/>
    <property type="molecule type" value="Genomic_DNA"/>
</dbReference>
<dbReference type="PRINTS" id="PR00111">
    <property type="entry name" value="ABHYDROLASE"/>
</dbReference>
<reference evidence="2" key="1">
    <citation type="submission" date="2022-04" db="EMBL/GenBank/DDBJ databases">
        <authorList>
            <person name="Criscuolo A."/>
        </authorList>
    </citation>
    <scope>NUCLEOTIDE SEQUENCE</scope>
    <source>
        <strain evidence="2">CIP111895</strain>
    </source>
</reference>
<evidence type="ECO:0000313" key="3">
    <source>
        <dbReference type="Proteomes" id="UP000838308"/>
    </source>
</evidence>
<dbReference type="PANTHER" id="PTHR43433:SF5">
    <property type="entry name" value="AB HYDROLASE-1 DOMAIN-CONTAINING PROTEIN"/>
    <property type="match status" value="1"/>
</dbReference>
<dbReference type="RefSeq" id="WP_248735794.1">
    <property type="nucleotide sequence ID" value="NZ_CALBWS010000017.1"/>
</dbReference>
<accession>A0ABN8KST7</accession>
<dbReference type="GO" id="GO:0047570">
    <property type="term" value="F:3-oxoadipate enol-lactonase activity"/>
    <property type="evidence" value="ECO:0007669"/>
    <property type="project" value="UniProtKB-EC"/>
</dbReference>
<dbReference type="EC" id="3.1.1.24" evidence="2"/>
<dbReference type="InterPro" id="IPR000639">
    <property type="entry name" value="Epox_hydrolase-like"/>
</dbReference>
<gene>
    <name evidence="2" type="primary">catD_2</name>
    <name evidence="2" type="ORF">BACCIP111895_02696</name>
</gene>
<dbReference type="InterPro" id="IPR050471">
    <property type="entry name" value="AB_hydrolase"/>
</dbReference>
<dbReference type="Pfam" id="PF00561">
    <property type="entry name" value="Abhydrolase_1"/>
    <property type="match status" value="1"/>
</dbReference>
<proteinExistence type="predicted"/>
<comment type="caution">
    <text evidence="2">The sequence shown here is derived from an EMBL/GenBank/DDBJ whole genome shotgun (WGS) entry which is preliminary data.</text>
</comment>
<evidence type="ECO:0000313" key="2">
    <source>
        <dbReference type="EMBL" id="CAH2715512.1"/>
    </source>
</evidence>
<evidence type="ECO:0000259" key="1">
    <source>
        <dbReference type="Pfam" id="PF00561"/>
    </source>
</evidence>
<dbReference type="Gene3D" id="3.40.50.1820">
    <property type="entry name" value="alpha/beta hydrolase"/>
    <property type="match status" value="1"/>
</dbReference>
<keyword evidence="2" id="KW-0378">Hydrolase</keyword>
<keyword evidence="3" id="KW-1185">Reference proteome</keyword>
<dbReference type="Proteomes" id="UP000838308">
    <property type="component" value="Unassembled WGS sequence"/>
</dbReference>
<name>A0ABN8KST7_9BACI</name>
<dbReference type="InterPro" id="IPR029058">
    <property type="entry name" value="AB_hydrolase_fold"/>
</dbReference>
<dbReference type="SUPFAM" id="SSF53474">
    <property type="entry name" value="alpha/beta-Hydrolases"/>
    <property type="match status" value="1"/>
</dbReference>
<dbReference type="PANTHER" id="PTHR43433">
    <property type="entry name" value="HYDROLASE, ALPHA/BETA FOLD FAMILY PROTEIN"/>
    <property type="match status" value="1"/>
</dbReference>
<dbReference type="InterPro" id="IPR000073">
    <property type="entry name" value="AB_hydrolase_1"/>
</dbReference>
<protein>
    <submittedName>
        <fullName evidence="2">3-oxoadipate enol-lactonase 2</fullName>
        <ecNumber evidence="2">3.1.1.24</ecNumber>
    </submittedName>
</protein>
<sequence length="278" mass="30725">MPITNVKGIELYYEVHGTGEPLLLIMGLAHNSLSWKKSLPALTEHFKVIIFDNRGTGRSSKPDTPYSIEMMAEEAKAVLDAAGVDSAHVYGISMGGMIAQRLALMYPDRIKSLILGCTTSGGIKQAQPEPDVIMTLLSGASIPTTPLEAAWASVPILYSQYFIENHRDSIQEHIQTMIEIPTPPHGFMQQLQACLGHDTYDELEKITKPTLIIHGDEDRLIPVENGKMLAERIGCSELYLISGAGHLYVTEAQVDSDKKVIDFIKKYPIEMGNNKKFL</sequence>